<sequence>MENDALFTNIQKKREAGKGKNTALAQINKSKQQITNNNSNSANNSSQRLAADQLAMRTTLRRRFVPPSIYSLPDRASRQMKISGEIRISALMRDIAIIIAFSRTFYRQAAKIVIKFIAKVRTGRCGLVIRSRLWGRRTPGSKPDSTAGPPCMGGCCSLNHT</sequence>
<evidence type="ECO:0000313" key="2">
    <source>
        <dbReference type="Proteomes" id="UP000499080"/>
    </source>
</evidence>
<keyword evidence="2" id="KW-1185">Reference proteome</keyword>
<proteinExistence type="predicted"/>
<dbReference type="EMBL" id="BGPR01000243">
    <property type="protein sequence ID" value="GBM07503.1"/>
    <property type="molecule type" value="Genomic_DNA"/>
</dbReference>
<protein>
    <submittedName>
        <fullName evidence="1">Uncharacterized protein</fullName>
    </submittedName>
</protein>
<name>A0A4Y2CT26_ARAVE</name>
<gene>
    <name evidence="1" type="ORF">AVEN_100708_1</name>
</gene>
<dbReference type="Proteomes" id="UP000499080">
    <property type="component" value="Unassembled WGS sequence"/>
</dbReference>
<organism evidence="1 2">
    <name type="scientific">Araneus ventricosus</name>
    <name type="common">Orbweaver spider</name>
    <name type="synonym">Epeira ventricosa</name>
    <dbReference type="NCBI Taxonomy" id="182803"/>
    <lineage>
        <taxon>Eukaryota</taxon>
        <taxon>Metazoa</taxon>
        <taxon>Ecdysozoa</taxon>
        <taxon>Arthropoda</taxon>
        <taxon>Chelicerata</taxon>
        <taxon>Arachnida</taxon>
        <taxon>Araneae</taxon>
        <taxon>Araneomorphae</taxon>
        <taxon>Entelegynae</taxon>
        <taxon>Araneoidea</taxon>
        <taxon>Araneidae</taxon>
        <taxon>Araneus</taxon>
    </lineage>
</organism>
<reference evidence="1 2" key="1">
    <citation type="journal article" date="2019" name="Sci. Rep.">
        <title>Orb-weaving spider Araneus ventricosus genome elucidates the spidroin gene catalogue.</title>
        <authorList>
            <person name="Kono N."/>
            <person name="Nakamura H."/>
            <person name="Ohtoshi R."/>
            <person name="Moran D.A.P."/>
            <person name="Shinohara A."/>
            <person name="Yoshida Y."/>
            <person name="Fujiwara M."/>
            <person name="Mori M."/>
            <person name="Tomita M."/>
            <person name="Arakawa K."/>
        </authorList>
    </citation>
    <scope>NUCLEOTIDE SEQUENCE [LARGE SCALE GENOMIC DNA]</scope>
</reference>
<evidence type="ECO:0000313" key="1">
    <source>
        <dbReference type="EMBL" id="GBM07503.1"/>
    </source>
</evidence>
<dbReference type="AlphaFoldDB" id="A0A4Y2CT26"/>
<accession>A0A4Y2CT26</accession>
<comment type="caution">
    <text evidence="1">The sequence shown here is derived from an EMBL/GenBank/DDBJ whole genome shotgun (WGS) entry which is preliminary data.</text>
</comment>